<comment type="caution">
    <text evidence="1">The sequence shown here is derived from an EMBL/GenBank/DDBJ whole genome shotgun (WGS) entry which is preliminary data.</text>
</comment>
<evidence type="ECO:0008006" key="3">
    <source>
        <dbReference type="Google" id="ProtNLM"/>
    </source>
</evidence>
<dbReference type="InterPro" id="IPR048444">
    <property type="entry name" value="DNMK"/>
</dbReference>
<proteinExistence type="predicted"/>
<sequence>MNLAPDPTRPAVRARPVIGVGWLARAGKDSVASILVRDFGFSRYAFADQMKEALAGLDPFLDGTTTVSTAGGIDVASRGRTTGAEVERLRESLSTLVLPDWLGFPDVDAATVDAIITSLDPRLDGTSTLSDRIDADGWEGAKKHRVYASEVRGLMQRFGTDAIRGHLGDDVWVRALERALVQDESLGGVYPVVISDVRARVEAQWVHAQAGTVWEVRRPGIVAVNAHSSEFGLPSSMVDGVIENSGTLDDLAQTVATLVNATFGASPARAAA</sequence>
<gene>
    <name evidence="1" type="ORF">OERS_30130</name>
</gene>
<dbReference type="Gene3D" id="3.40.50.300">
    <property type="entry name" value="P-loop containing nucleotide triphosphate hydrolases"/>
    <property type="match status" value="1"/>
</dbReference>
<protein>
    <recommendedName>
        <fullName evidence="3">Deoxynucleotide monophosphate kinase</fullName>
    </recommendedName>
</protein>
<evidence type="ECO:0000313" key="1">
    <source>
        <dbReference type="EMBL" id="OCI30275.1"/>
    </source>
</evidence>
<dbReference type="Proteomes" id="UP000093412">
    <property type="component" value="Unassembled WGS sequence"/>
</dbReference>
<dbReference type="Pfam" id="PF21448">
    <property type="entry name" value="DNMK"/>
    <property type="match status" value="1"/>
</dbReference>
<dbReference type="InterPro" id="IPR027417">
    <property type="entry name" value="P-loop_NTPase"/>
</dbReference>
<dbReference type="EMBL" id="MAQA01000040">
    <property type="protein sequence ID" value="OCI30275.1"/>
    <property type="molecule type" value="Genomic_DNA"/>
</dbReference>
<keyword evidence="2" id="KW-1185">Reference proteome</keyword>
<name>A0ABX2Y1A9_9CELL</name>
<organism evidence="1 2">
    <name type="scientific">Oerskovia enterophila</name>
    <dbReference type="NCBI Taxonomy" id="43678"/>
    <lineage>
        <taxon>Bacteria</taxon>
        <taxon>Bacillati</taxon>
        <taxon>Actinomycetota</taxon>
        <taxon>Actinomycetes</taxon>
        <taxon>Micrococcales</taxon>
        <taxon>Cellulomonadaceae</taxon>
        <taxon>Oerskovia</taxon>
    </lineage>
</organism>
<evidence type="ECO:0000313" key="2">
    <source>
        <dbReference type="Proteomes" id="UP000093412"/>
    </source>
</evidence>
<reference evidence="1 2" key="1">
    <citation type="submission" date="2016-06" db="EMBL/GenBank/DDBJ databases">
        <title>Genome sequence of Oerskovia enterophila DSM 43852.</title>
        <authorList>
            <person name="Poehlein A."/>
            <person name="Jag V."/>
            <person name="Bengelsdorf F.R."/>
            <person name="Daniel R."/>
            <person name="Duerre P."/>
        </authorList>
    </citation>
    <scope>NUCLEOTIDE SEQUENCE [LARGE SCALE GENOMIC DNA]</scope>
    <source>
        <strain evidence="1 2">DSM 43852</strain>
    </source>
</reference>
<dbReference type="RefSeq" id="WP_068626620.1">
    <property type="nucleotide sequence ID" value="NZ_MAQA01000040.1"/>
</dbReference>
<accession>A0ABX2Y1A9</accession>